<dbReference type="GO" id="GO:0000122">
    <property type="term" value="P:negative regulation of transcription by RNA polymerase II"/>
    <property type="evidence" value="ECO:0007669"/>
    <property type="project" value="TreeGrafter"/>
</dbReference>
<keyword evidence="4" id="KW-0677">Repeat</keyword>
<dbReference type="GO" id="GO:0008270">
    <property type="term" value="F:zinc ion binding"/>
    <property type="evidence" value="ECO:0007669"/>
    <property type="project" value="UniProtKB-KW"/>
</dbReference>
<evidence type="ECO:0000256" key="9">
    <source>
        <dbReference type="ARBA" id="ARBA00023242"/>
    </source>
</evidence>
<dbReference type="PANTHER" id="PTHR12360:SF12">
    <property type="entry name" value="TRANSCRIPTIONAL REPRESSOR NF-X1"/>
    <property type="match status" value="1"/>
</dbReference>
<dbReference type="Gene3D" id="3.30.1370.50">
    <property type="entry name" value="R3H-like domain"/>
    <property type="match status" value="1"/>
</dbReference>
<feature type="compositionally biased region" description="Acidic residues" evidence="10">
    <location>
        <begin position="1102"/>
        <end position="1115"/>
    </location>
</feature>
<evidence type="ECO:0000256" key="2">
    <source>
        <dbReference type="ARBA" id="ARBA00007269"/>
    </source>
</evidence>
<dbReference type="PROSITE" id="PS51061">
    <property type="entry name" value="R3H"/>
    <property type="match status" value="1"/>
</dbReference>
<evidence type="ECO:0000313" key="12">
    <source>
        <dbReference type="EMBL" id="KAF1920000.1"/>
    </source>
</evidence>
<dbReference type="GO" id="GO:0000977">
    <property type="term" value="F:RNA polymerase II transcription regulatory region sequence-specific DNA binding"/>
    <property type="evidence" value="ECO:0007669"/>
    <property type="project" value="TreeGrafter"/>
</dbReference>
<keyword evidence="7" id="KW-0805">Transcription regulation</keyword>
<organism evidence="12 13">
    <name type="scientific">Ampelomyces quisqualis</name>
    <name type="common">Powdery mildew agent</name>
    <dbReference type="NCBI Taxonomy" id="50730"/>
    <lineage>
        <taxon>Eukaryota</taxon>
        <taxon>Fungi</taxon>
        <taxon>Dikarya</taxon>
        <taxon>Ascomycota</taxon>
        <taxon>Pezizomycotina</taxon>
        <taxon>Dothideomycetes</taxon>
        <taxon>Pleosporomycetidae</taxon>
        <taxon>Pleosporales</taxon>
        <taxon>Pleosporineae</taxon>
        <taxon>Phaeosphaeriaceae</taxon>
        <taxon>Ampelomyces</taxon>
    </lineage>
</organism>
<dbReference type="EMBL" id="ML979132">
    <property type="protein sequence ID" value="KAF1920000.1"/>
    <property type="molecule type" value="Genomic_DNA"/>
</dbReference>
<evidence type="ECO:0000256" key="1">
    <source>
        <dbReference type="ARBA" id="ARBA00004123"/>
    </source>
</evidence>
<dbReference type="AlphaFoldDB" id="A0A6A5QYR6"/>
<feature type="region of interest" description="Disordered" evidence="10">
    <location>
        <begin position="1098"/>
        <end position="1169"/>
    </location>
</feature>
<dbReference type="InterPro" id="IPR034078">
    <property type="entry name" value="NFX1_fam"/>
</dbReference>
<comment type="similarity">
    <text evidence="2">Belongs to the NFX1 family.</text>
</comment>
<feature type="compositionally biased region" description="Low complexity" evidence="10">
    <location>
        <begin position="101"/>
        <end position="110"/>
    </location>
</feature>
<keyword evidence="5" id="KW-0863">Zinc-finger</keyword>
<dbReference type="GO" id="GO:0005634">
    <property type="term" value="C:nucleus"/>
    <property type="evidence" value="ECO:0007669"/>
    <property type="project" value="UniProtKB-SubCell"/>
</dbReference>
<dbReference type="Proteomes" id="UP000800096">
    <property type="component" value="Unassembled WGS sequence"/>
</dbReference>
<dbReference type="SMART" id="SM00438">
    <property type="entry name" value="ZnF_NFX"/>
    <property type="match status" value="9"/>
</dbReference>
<evidence type="ECO:0000256" key="8">
    <source>
        <dbReference type="ARBA" id="ARBA00023163"/>
    </source>
</evidence>
<accession>A0A6A5QYR6</accession>
<gene>
    <name evidence="12" type="ORF">BDU57DRAFT_8</name>
</gene>
<keyword evidence="6" id="KW-0862">Zinc</keyword>
<feature type="region of interest" description="Disordered" evidence="10">
    <location>
        <begin position="126"/>
        <end position="176"/>
    </location>
</feature>
<feature type="region of interest" description="Disordered" evidence="10">
    <location>
        <begin position="1"/>
        <end position="111"/>
    </location>
</feature>
<evidence type="ECO:0000256" key="6">
    <source>
        <dbReference type="ARBA" id="ARBA00022833"/>
    </source>
</evidence>
<dbReference type="SUPFAM" id="SSF82708">
    <property type="entry name" value="R3H domain"/>
    <property type="match status" value="1"/>
</dbReference>
<proteinExistence type="inferred from homology"/>
<dbReference type="FunFam" id="3.30.1370.50:FF:000006">
    <property type="entry name" value="NF-X1 finger transcription factor"/>
    <property type="match status" value="1"/>
</dbReference>
<dbReference type="CDD" id="cd16492">
    <property type="entry name" value="RING-CH-C4HC3_NFX1-like"/>
    <property type="match status" value="1"/>
</dbReference>
<keyword evidence="13" id="KW-1185">Reference proteome</keyword>
<dbReference type="CDD" id="cd06008">
    <property type="entry name" value="NF-X1-zinc-finger"/>
    <property type="match status" value="5"/>
</dbReference>
<name>A0A6A5QYR6_AMPQU</name>
<protein>
    <recommendedName>
        <fullName evidence="11">R3H domain-containing protein</fullName>
    </recommendedName>
</protein>
<dbReference type="InterPro" id="IPR001374">
    <property type="entry name" value="R3H_dom"/>
</dbReference>
<evidence type="ECO:0000259" key="11">
    <source>
        <dbReference type="PROSITE" id="PS51061"/>
    </source>
</evidence>
<keyword evidence="8" id="KW-0804">Transcription</keyword>
<dbReference type="PANTHER" id="PTHR12360">
    <property type="entry name" value="NUCLEAR TRANSCRIPTION FACTOR, X-BOX BINDING 1 NFX1"/>
    <property type="match status" value="1"/>
</dbReference>
<dbReference type="InterPro" id="IPR036867">
    <property type="entry name" value="R3H_dom_sf"/>
</dbReference>
<dbReference type="InterPro" id="IPR000967">
    <property type="entry name" value="Znf_NFX1"/>
</dbReference>
<evidence type="ECO:0000313" key="13">
    <source>
        <dbReference type="Proteomes" id="UP000800096"/>
    </source>
</evidence>
<evidence type="ECO:0000256" key="7">
    <source>
        <dbReference type="ARBA" id="ARBA00023015"/>
    </source>
</evidence>
<evidence type="ECO:0000256" key="5">
    <source>
        <dbReference type="ARBA" id="ARBA00022771"/>
    </source>
</evidence>
<comment type="subcellular location">
    <subcellularLocation>
        <location evidence="1">Nucleus</location>
    </subcellularLocation>
</comment>
<dbReference type="CDD" id="cd06006">
    <property type="entry name" value="R3H_unknown_2"/>
    <property type="match status" value="1"/>
</dbReference>
<dbReference type="SMART" id="SM00393">
    <property type="entry name" value="R3H"/>
    <property type="match status" value="1"/>
</dbReference>
<dbReference type="Pfam" id="PF01424">
    <property type="entry name" value="R3H"/>
    <property type="match status" value="1"/>
</dbReference>
<evidence type="ECO:0000256" key="10">
    <source>
        <dbReference type="SAM" id="MobiDB-lite"/>
    </source>
</evidence>
<feature type="domain" description="R3H" evidence="11">
    <location>
        <begin position="844"/>
        <end position="907"/>
    </location>
</feature>
<feature type="compositionally biased region" description="Basic residues" evidence="10">
    <location>
        <begin position="151"/>
        <end position="162"/>
    </location>
</feature>
<keyword evidence="9" id="KW-0539">Nucleus</keyword>
<dbReference type="GO" id="GO:0000981">
    <property type="term" value="F:DNA-binding transcription factor activity, RNA polymerase II-specific"/>
    <property type="evidence" value="ECO:0007669"/>
    <property type="project" value="TreeGrafter"/>
</dbReference>
<reference evidence="12" key="1">
    <citation type="journal article" date="2020" name="Stud. Mycol.">
        <title>101 Dothideomycetes genomes: a test case for predicting lifestyles and emergence of pathogens.</title>
        <authorList>
            <person name="Haridas S."/>
            <person name="Albert R."/>
            <person name="Binder M."/>
            <person name="Bloem J."/>
            <person name="Labutti K."/>
            <person name="Salamov A."/>
            <person name="Andreopoulos B."/>
            <person name="Baker S."/>
            <person name="Barry K."/>
            <person name="Bills G."/>
            <person name="Bluhm B."/>
            <person name="Cannon C."/>
            <person name="Castanera R."/>
            <person name="Culley D."/>
            <person name="Daum C."/>
            <person name="Ezra D."/>
            <person name="Gonzalez J."/>
            <person name="Henrissat B."/>
            <person name="Kuo A."/>
            <person name="Liang C."/>
            <person name="Lipzen A."/>
            <person name="Lutzoni F."/>
            <person name="Magnuson J."/>
            <person name="Mondo S."/>
            <person name="Nolan M."/>
            <person name="Ohm R."/>
            <person name="Pangilinan J."/>
            <person name="Park H.-J."/>
            <person name="Ramirez L."/>
            <person name="Alfaro M."/>
            <person name="Sun H."/>
            <person name="Tritt A."/>
            <person name="Yoshinaga Y."/>
            <person name="Zwiers L.-H."/>
            <person name="Turgeon B."/>
            <person name="Goodwin S."/>
            <person name="Spatafora J."/>
            <person name="Crous P."/>
            <person name="Grigoriev I."/>
        </authorList>
    </citation>
    <scope>NUCLEOTIDE SEQUENCE</scope>
    <source>
        <strain evidence="12">HMLAC05119</strain>
    </source>
</reference>
<dbReference type="OrthoDB" id="6512771at2759"/>
<evidence type="ECO:0000256" key="3">
    <source>
        <dbReference type="ARBA" id="ARBA00022723"/>
    </source>
</evidence>
<keyword evidence="3" id="KW-0479">Metal-binding</keyword>
<dbReference type="Pfam" id="PF01422">
    <property type="entry name" value="zf-NF-X1"/>
    <property type="match status" value="7"/>
</dbReference>
<evidence type="ECO:0000256" key="4">
    <source>
        <dbReference type="ARBA" id="ARBA00022737"/>
    </source>
</evidence>
<sequence length="1169" mass="128283">MSTTAAAPLAVGAPGDASRGSQRRRRPRRSPNAPVGQQEEAQTQVPSHRGGRSARGRGNGRGGQSEVAPPTAPQREVPAPDALPPASRGGRGARARGRGPRFGPRMAAGGRQFGGQLTAEVDAPSEASFQASSGLQADAPTFQPGQPLAPRKQRPPRAKKPQAPKSNAPDIATRTHEDIGNGHYECAICTEEVKRHSRGVWSCRTCWTVFHLGCIKKWSTNEGSTATRQQAGDGEMPPPRQWRCPGCNLPKDVLPKNFHCWCEKELDPKPLTGLPPFSCGQTCARPRVLPKSCPHPCPVTCHAGPCPPCGMMGPTKPCFCGKKSVTRRCLETDYENGWGCGETCGELMSCGQHRCSRPCHDGPCGVCEVRVPARCYCGQIQKDIMCRDRAAEKQSRRNHAAADGTVAMEEWFGTFECPNVCSRPFDCGKHICEKSCHRQLAESTHCPRSPDVVSHCPCGKTLLNQMTNAHRSTCEDPIPNCTKACHNQLDCGHECEQLCHQGQCSPCFKRVTISCRCSRTTSTTICHQGTEEPPQCTRICRVSLNCGRHECGERCCAGERKAAERQASRRKARPLDAAPRRPGDNFEAEHICTRSCGRQLKCGNAEHRCQELCHKGACGTCREAIFDELSCHCRRTVLQPPLPCGTKPPPCRFVCERPKDCGHPQMAHNCHGDEESCPKCPFLTTKSCLCGKNVLKNQPCWLSDVRCGDVCGKTLRCGAHKCQKQCHRPGECEEPCRQPCGKELTVCVHPCMSPCHFPSICKEEKPCQHKIFITCSCQRIKQETKCAASKQGDGNTKKTLKCDEECARLERNHRLAVALNVDPEHQTDHVPYSADTLNMYQQNSTWAAVQEKQLRIFAADTEARRLRFKPMQAHQRAFVHSLAEDFGFDTESMDPEPHRHVAIFKTPRFVMAPMKTLAECARTRQIQRPLPAQAATATLRPKPSNTTADPYNAFLVTNTRFALTIEEVSNVVKEVLAKTLFRLELEVSFLPSEAVTLKPPLVARLNIDECEMQKLLESIQEPLSQAFVAQKIGKVQLARLDSSLNILRKESDVGPGSGWSTVAATKGAPLRQLARGTAFGNKGGFAVLSLSSTKKKKAEPVEVVEDWEAAEEQEEEKEKASGANSAVMSENEDVEAPRPRSVAAAEGSSDEAAIPMTPGTARWADMDDE</sequence>
<dbReference type="InterPro" id="IPR034077">
    <property type="entry name" value="R3H_FAP1"/>
</dbReference>